<evidence type="ECO:0000259" key="6">
    <source>
        <dbReference type="SMART" id="SM00235"/>
    </source>
</evidence>
<feature type="domain" description="Peptidase metallopeptidase" evidence="6">
    <location>
        <begin position="47"/>
        <end position="233"/>
    </location>
</feature>
<dbReference type="GO" id="GO:0030198">
    <property type="term" value="P:extracellular matrix organization"/>
    <property type="evidence" value="ECO:0007669"/>
    <property type="project" value="TreeGrafter"/>
</dbReference>
<dbReference type="GO" id="GO:0031012">
    <property type="term" value="C:extracellular matrix"/>
    <property type="evidence" value="ECO:0007669"/>
    <property type="project" value="InterPro"/>
</dbReference>
<dbReference type="EMBL" id="CP041186">
    <property type="protein sequence ID" value="QDG54432.1"/>
    <property type="molecule type" value="Genomic_DNA"/>
</dbReference>
<dbReference type="SMART" id="SM00235">
    <property type="entry name" value="ZnMc"/>
    <property type="match status" value="1"/>
</dbReference>
<dbReference type="Gene3D" id="3.40.390.10">
    <property type="entry name" value="Collagenase (Catalytic Domain)"/>
    <property type="match status" value="1"/>
</dbReference>
<dbReference type="GO" id="GO:0030574">
    <property type="term" value="P:collagen catabolic process"/>
    <property type="evidence" value="ECO:0007669"/>
    <property type="project" value="TreeGrafter"/>
</dbReference>
<proteinExistence type="predicted"/>
<feature type="chain" id="PRO_5030106861" evidence="5">
    <location>
        <begin position="28"/>
        <end position="370"/>
    </location>
</feature>
<evidence type="ECO:0000256" key="5">
    <source>
        <dbReference type="SAM" id="SignalP"/>
    </source>
</evidence>
<dbReference type="OrthoDB" id="5513188at2"/>
<keyword evidence="7" id="KW-0482">Metalloprotease</keyword>
<keyword evidence="1 7" id="KW-0645">Protease</keyword>
<keyword evidence="2" id="KW-0479">Metal-binding</keyword>
<reference evidence="7 8" key="1">
    <citation type="submission" date="2019-06" db="EMBL/GenBank/DDBJ databases">
        <title>Persicimonas caeni gen. nov., sp. nov., a predatory bacterium isolated from solar saltern.</title>
        <authorList>
            <person name="Wang S."/>
        </authorList>
    </citation>
    <scope>NUCLEOTIDE SEQUENCE [LARGE SCALE GENOMIC DNA]</scope>
    <source>
        <strain evidence="7 8">YN101</strain>
    </source>
</reference>
<protein>
    <submittedName>
        <fullName evidence="7">Matrixin family metalloprotease</fullName>
    </submittedName>
</protein>
<keyword evidence="5" id="KW-0732">Signal</keyword>
<dbReference type="PANTHER" id="PTHR10201">
    <property type="entry name" value="MATRIX METALLOPROTEINASE"/>
    <property type="match status" value="1"/>
</dbReference>
<keyword evidence="3" id="KW-0378">Hydrolase</keyword>
<evidence type="ECO:0000313" key="8">
    <source>
        <dbReference type="Proteomes" id="UP000315995"/>
    </source>
</evidence>
<dbReference type="GO" id="GO:0008270">
    <property type="term" value="F:zinc ion binding"/>
    <property type="evidence" value="ECO:0007669"/>
    <property type="project" value="InterPro"/>
</dbReference>
<dbReference type="PANTHER" id="PTHR10201:SF268">
    <property type="entry name" value="PEPTIDASE METALLOPEPTIDASE DOMAIN-CONTAINING PROTEIN"/>
    <property type="match status" value="1"/>
</dbReference>
<keyword evidence="8" id="KW-1185">Reference proteome</keyword>
<dbReference type="GO" id="GO:0004222">
    <property type="term" value="F:metalloendopeptidase activity"/>
    <property type="evidence" value="ECO:0007669"/>
    <property type="project" value="InterPro"/>
</dbReference>
<sequence>MMFRPSHTITGLLAATLLCAGATNVQASTWAEPPAQQQPWLGYGWFVENGWPIPVEDFPVRFVFLGEAPAGVSFEQVERAARNAAASWTDVPCASAQVVYAGHRPSLDEVGPGEIPFLFTSPQNATCFLPQTVGFTKLGCVDEYPNRTVFLNSADYDWSPEPRPFQPAYTDPSGEHRLTVDVESVLTHELGHVLGLSHTDDTLATMAPSYRGDGGMRTLAVDDKLGLCAIYEVATPRDECSSGRDCALGHRCDMVESLRLCRETRGEVGEACALDRLVCEEACVLAPNPGDFGYCTVTCEAEADDCPDGYRCTEGLLVADLAHCERIAAPDEPTCASTGSQRSVLPSLWWVVAAACFTAARRRVIRKRVR</sequence>
<dbReference type="InterPro" id="IPR006026">
    <property type="entry name" value="Peptidase_Metallo"/>
</dbReference>
<dbReference type="InterPro" id="IPR021190">
    <property type="entry name" value="Pept_M10A"/>
</dbReference>
<evidence type="ECO:0000256" key="2">
    <source>
        <dbReference type="ARBA" id="ARBA00022723"/>
    </source>
</evidence>
<name>A0A4Y6Q1N1_PERCE</name>
<dbReference type="Pfam" id="PF00413">
    <property type="entry name" value="Peptidase_M10"/>
    <property type="match status" value="1"/>
</dbReference>
<dbReference type="InterPro" id="IPR024079">
    <property type="entry name" value="MetalloPept_cat_dom_sf"/>
</dbReference>
<dbReference type="SUPFAM" id="SSF55486">
    <property type="entry name" value="Metalloproteases ('zincins'), catalytic domain"/>
    <property type="match status" value="1"/>
</dbReference>
<evidence type="ECO:0000256" key="4">
    <source>
        <dbReference type="ARBA" id="ARBA00022833"/>
    </source>
</evidence>
<dbReference type="GO" id="GO:0006508">
    <property type="term" value="P:proteolysis"/>
    <property type="evidence" value="ECO:0007669"/>
    <property type="project" value="UniProtKB-KW"/>
</dbReference>
<evidence type="ECO:0000256" key="3">
    <source>
        <dbReference type="ARBA" id="ARBA00022801"/>
    </source>
</evidence>
<gene>
    <name evidence="7" type="ORF">FIV42_27910</name>
</gene>
<evidence type="ECO:0000256" key="1">
    <source>
        <dbReference type="ARBA" id="ARBA00022670"/>
    </source>
</evidence>
<keyword evidence="4" id="KW-0862">Zinc</keyword>
<accession>A0A4Y6Q1N1</accession>
<feature type="signal peptide" evidence="5">
    <location>
        <begin position="1"/>
        <end position="27"/>
    </location>
</feature>
<dbReference type="AlphaFoldDB" id="A0A4Y6Q1N1"/>
<evidence type="ECO:0000313" key="7">
    <source>
        <dbReference type="EMBL" id="QDG54432.1"/>
    </source>
</evidence>
<dbReference type="Proteomes" id="UP000315995">
    <property type="component" value="Chromosome"/>
</dbReference>
<dbReference type="InterPro" id="IPR001818">
    <property type="entry name" value="Pept_M10_metallopeptidase"/>
</dbReference>
<accession>A0A5B8YGC0</accession>
<organism evidence="7 8">
    <name type="scientific">Persicimonas caeni</name>
    <dbReference type="NCBI Taxonomy" id="2292766"/>
    <lineage>
        <taxon>Bacteria</taxon>
        <taxon>Deltaproteobacteria</taxon>
        <taxon>Bradymonadales</taxon>
        <taxon>Bradymonadaceae</taxon>
        <taxon>Persicimonas</taxon>
    </lineage>
</organism>
<dbReference type="PRINTS" id="PR00138">
    <property type="entry name" value="MATRIXIN"/>
</dbReference>